<dbReference type="PROSITE" id="PS50887">
    <property type="entry name" value="GGDEF"/>
    <property type="match status" value="1"/>
</dbReference>
<evidence type="ECO:0000256" key="1">
    <source>
        <dbReference type="SAM" id="Coils"/>
    </source>
</evidence>
<dbReference type="SMART" id="SM00086">
    <property type="entry name" value="PAC"/>
    <property type="match status" value="5"/>
</dbReference>
<sequence length="1087" mass="124210">MVGIYLGITGVAIMLGRGERSGSLDKIERKNIDRKLNEITQHFQSLYEHHPDAIFSINLSGEFTDVNPACEKISGFTSNELMELSFLELLIPRDQEKVISYFKRVLNGHSEHYECSIYHKDGSILDLNLISIPIIINQKVTGVFGIAKDITEINKLEQELHATQEELKNIIHQQLGFIFKYKKVDDQFIFTLADGQLLTEIGSNELVGQSVEKVFGKSIETSRMIESFQKAWEEKKSVSHEGKIKDIYYISRLTPLVKGDKVTEVIGSFVDITELKNVENTLSLSEERYRSVVEISPSLIVIHKNGNILYVNPSVLKLTGFDSVDQLVNLPITEIIHPVSQGLFHSRMKTYKDDVEDKYVEYQFILPNGREVYVEAIGKEITYNGEKATLSVGIDITERKEKERLLRKSEKLLAESQRMANLGSWEMNLLEGKLYWSEETYRIFGVSPEEFTPNVDTFYQFIPHDEREYVYEENENALRGKPFSIEHKIIRADGDERYVTQQAEVFFNQAGQATYMIGTIQDITDKRNVENELKRSEEKFRSMVQYASDIISIVDQHGVILYQSPSSERILGFKPEEIIGLRGFNNNHPNEIEKAEKVFNKVLNNPGVPIQTELMLRHKNGSWLYCEQTSTNLLDNPNVQGIVVNIRDITTQKKYFSQLEHLAYHDELTKLLNKRGLNDLLFREVQSSKENNLRSSILFLDLDNFKSVNDNLGHEVGDQLLVRISELLREVIGEIGTVSRFGGDEFVILLKDISNVNHVIKITGKIIDLFRQPFIIDQYQFYITTSIGIAIDQDDSDDGQSLLKKADIAMYKAKISGKNTYRIFDNDMKKNNERTFIIQNDLRDAIKNNEFVLYYQPRIRTEDLKIIGVEALIRWVHPKLGLISPGEFISIAEDSGLIGNIGEWVLETACKQLAAWSKMGCKDLTMSVNFSALQFLQVNLQETVKTIINKCNVDPQKLEIEITESAVIDQDVGLQENINKLKEIGFQIAIDDFGTGYSSLAYIKKFQVNTIKIDQSFLINIIEDKSNEIIVSAVIKLAQALGLNVVAEGVETSDQFHKLKEMDCKEVQGFFFSKPLPKEEVEKNFLM</sequence>
<feature type="coiled-coil region" evidence="1">
    <location>
        <begin position="146"/>
        <end position="173"/>
    </location>
</feature>
<evidence type="ECO:0000259" key="5">
    <source>
        <dbReference type="PROSITE" id="PS50887"/>
    </source>
</evidence>
<dbReference type="NCBIfam" id="TIGR00254">
    <property type="entry name" value="GGDEF"/>
    <property type="match status" value="1"/>
</dbReference>
<dbReference type="InterPro" id="IPR001633">
    <property type="entry name" value="EAL_dom"/>
</dbReference>
<feature type="domain" description="GGDEF" evidence="5">
    <location>
        <begin position="693"/>
        <end position="826"/>
    </location>
</feature>
<dbReference type="OrthoDB" id="9759607at2"/>
<organism evidence="6 7">
    <name type="scientific">Mesobacillus persicus</name>
    <dbReference type="NCBI Taxonomy" id="930146"/>
    <lineage>
        <taxon>Bacteria</taxon>
        <taxon>Bacillati</taxon>
        <taxon>Bacillota</taxon>
        <taxon>Bacilli</taxon>
        <taxon>Bacillales</taxon>
        <taxon>Bacillaceae</taxon>
        <taxon>Mesobacillus</taxon>
    </lineage>
</organism>
<dbReference type="Pfam" id="PF08447">
    <property type="entry name" value="PAS_3"/>
    <property type="match status" value="2"/>
</dbReference>
<accession>A0A1H8B2T2</accession>
<protein>
    <submittedName>
        <fullName evidence="6">PAS domain S-box-containing protein/diguanylate cyclase (GGDEF) domain-containing protein</fullName>
    </submittedName>
</protein>
<dbReference type="STRING" id="930146.SAMN05192533_105231"/>
<dbReference type="PANTHER" id="PTHR44757:SF2">
    <property type="entry name" value="BIOFILM ARCHITECTURE MAINTENANCE PROTEIN MBAA"/>
    <property type="match status" value="1"/>
</dbReference>
<dbReference type="PROSITE" id="PS50883">
    <property type="entry name" value="EAL"/>
    <property type="match status" value="1"/>
</dbReference>
<dbReference type="InterPro" id="IPR043128">
    <property type="entry name" value="Rev_trsase/Diguanyl_cyclase"/>
</dbReference>
<keyword evidence="1" id="KW-0175">Coiled coil</keyword>
<feature type="domain" description="PAC" evidence="3">
    <location>
        <begin position="111"/>
        <end position="162"/>
    </location>
</feature>
<dbReference type="InterPro" id="IPR035965">
    <property type="entry name" value="PAS-like_dom_sf"/>
</dbReference>
<dbReference type="PANTHER" id="PTHR44757">
    <property type="entry name" value="DIGUANYLATE CYCLASE DGCP"/>
    <property type="match status" value="1"/>
</dbReference>
<feature type="domain" description="PAS" evidence="2">
    <location>
        <begin position="434"/>
        <end position="481"/>
    </location>
</feature>
<reference evidence="7" key="1">
    <citation type="submission" date="2016-10" db="EMBL/GenBank/DDBJ databases">
        <authorList>
            <person name="Varghese N."/>
            <person name="Submissions S."/>
        </authorList>
    </citation>
    <scope>NUCLEOTIDE SEQUENCE [LARGE SCALE GENOMIC DNA]</scope>
    <source>
        <strain evidence="7">B48,IBRC-M 10115,DSM 25386,CECT 8001</strain>
    </source>
</reference>
<evidence type="ECO:0000259" key="2">
    <source>
        <dbReference type="PROSITE" id="PS50112"/>
    </source>
</evidence>
<feature type="domain" description="PAC" evidence="3">
    <location>
        <begin position="358"/>
        <end position="408"/>
    </location>
</feature>
<evidence type="ECO:0000313" key="7">
    <source>
        <dbReference type="Proteomes" id="UP000198553"/>
    </source>
</evidence>
<feature type="domain" description="PAS" evidence="2">
    <location>
        <begin position="39"/>
        <end position="109"/>
    </location>
</feature>
<dbReference type="Gene3D" id="2.10.70.100">
    <property type="match status" value="1"/>
</dbReference>
<dbReference type="InterPro" id="IPR035919">
    <property type="entry name" value="EAL_sf"/>
</dbReference>
<feature type="domain" description="PAS" evidence="2">
    <location>
        <begin position="285"/>
        <end position="338"/>
    </location>
</feature>
<dbReference type="InterPro" id="IPR001610">
    <property type="entry name" value="PAC"/>
</dbReference>
<dbReference type="FunFam" id="3.20.20.450:FF:000001">
    <property type="entry name" value="Cyclic di-GMP phosphodiesterase yahA"/>
    <property type="match status" value="1"/>
</dbReference>
<dbReference type="AlphaFoldDB" id="A0A1H8B2T2"/>
<dbReference type="PROSITE" id="PS50113">
    <property type="entry name" value="PAC"/>
    <property type="match status" value="4"/>
</dbReference>
<dbReference type="SUPFAM" id="SSF55785">
    <property type="entry name" value="PYP-like sensor domain (PAS domain)"/>
    <property type="match status" value="4"/>
</dbReference>
<dbReference type="Gene3D" id="3.20.20.450">
    <property type="entry name" value="EAL domain"/>
    <property type="match status" value="1"/>
</dbReference>
<dbReference type="InterPro" id="IPR000160">
    <property type="entry name" value="GGDEF_dom"/>
</dbReference>
<dbReference type="Gene3D" id="3.30.450.20">
    <property type="entry name" value="PAS domain"/>
    <property type="match status" value="5"/>
</dbReference>
<keyword evidence="7" id="KW-1185">Reference proteome</keyword>
<evidence type="ECO:0000259" key="3">
    <source>
        <dbReference type="PROSITE" id="PS50113"/>
    </source>
</evidence>
<feature type="domain" description="EAL" evidence="4">
    <location>
        <begin position="835"/>
        <end position="1087"/>
    </location>
</feature>
<dbReference type="Pfam" id="PF13426">
    <property type="entry name" value="PAS_9"/>
    <property type="match status" value="2"/>
</dbReference>
<dbReference type="CDD" id="cd01948">
    <property type="entry name" value="EAL"/>
    <property type="match status" value="1"/>
</dbReference>
<feature type="domain" description="PAC" evidence="3">
    <location>
        <begin position="483"/>
        <end position="535"/>
    </location>
</feature>
<dbReference type="NCBIfam" id="TIGR00229">
    <property type="entry name" value="sensory_box"/>
    <property type="match status" value="4"/>
</dbReference>
<dbReference type="SUPFAM" id="SSF141868">
    <property type="entry name" value="EAL domain-like"/>
    <property type="match status" value="1"/>
</dbReference>
<dbReference type="InterPro" id="IPR013655">
    <property type="entry name" value="PAS_fold_3"/>
</dbReference>
<dbReference type="PROSITE" id="PS50112">
    <property type="entry name" value="PAS"/>
    <property type="match status" value="4"/>
</dbReference>
<dbReference type="Gene3D" id="3.30.70.270">
    <property type="match status" value="1"/>
</dbReference>
<dbReference type="InterPro" id="IPR000014">
    <property type="entry name" value="PAS"/>
</dbReference>
<dbReference type="SUPFAM" id="SSF55073">
    <property type="entry name" value="Nucleotide cyclase"/>
    <property type="match status" value="1"/>
</dbReference>
<dbReference type="InterPro" id="IPR000700">
    <property type="entry name" value="PAS-assoc_C"/>
</dbReference>
<dbReference type="CDD" id="cd00130">
    <property type="entry name" value="PAS"/>
    <property type="match status" value="4"/>
</dbReference>
<name>A0A1H8B2T2_9BACI</name>
<dbReference type="InterPro" id="IPR029787">
    <property type="entry name" value="Nucleotide_cyclase"/>
</dbReference>
<dbReference type="SMART" id="SM00052">
    <property type="entry name" value="EAL"/>
    <property type="match status" value="1"/>
</dbReference>
<dbReference type="Pfam" id="PF00990">
    <property type="entry name" value="GGDEF"/>
    <property type="match status" value="1"/>
</dbReference>
<feature type="domain" description="PAC" evidence="3">
    <location>
        <begin position="610"/>
        <end position="661"/>
    </location>
</feature>
<proteinExistence type="predicted"/>
<dbReference type="SMART" id="SM00267">
    <property type="entry name" value="GGDEF"/>
    <property type="match status" value="1"/>
</dbReference>
<evidence type="ECO:0000259" key="4">
    <source>
        <dbReference type="PROSITE" id="PS50883"/>
    </source>
</evidence>
<dbReference type="Proteomes" id="UP000198553">
    <property type="component" value="Unassembled WGS sequence"/>
</dbReference>
<dbReference type="SMART" id="SM00091">
    <property type="entry name" value="PAS"/>
    <property type="match status" value="4"/>
</dbReference>
<evidence type="ECO:0000313" key="6">
    <source>
        <dbReference type="EMBL" id="SEM76458.1"/>
    </source>
</evidence>
<dbReference type="InterPro" id="IPR052155">
    <property type="entry name" value="Biofilm_reg_signaling"/>
</dbReference>
<gene>
    <name evidence="6" type="ORF">SAMN05192533_105231</name>
</gene>
<dbReference type="Pfam" id="PF00563">
    <property type="entry name" value="EAL"/>
    <property type="match status" value="1"/>
</dbReference>
<dbReference type="EMBL" id="FOBW01000005">
    <property type="protein sequence ID" value="SEM76458.1"/>
    <property type="molecule type" value="Genomic_DNA"/>
</dbReference>
<feature type="domain" description="PAS" evidence="2">
    <location>
        <begin position="536"/>
        <end position="606"/>
    </location>
</feature>
<dbReference type="CDD" id="cd01949">
    <property type="entry name" value="GGDEF"/>
    <property type="match status" value="1"/>
</dbReference>